<dbReference type="InterPro" id="IPR036772">
    <property type="entry name" value="SRCR-like_dom_sf"/>
</dbReference>
<keyword evidence="9" id="KW-1185">Reference proteome</keyword>
<dbReference type="GO" id="GO:0016020">
    <property type="term" value="C:membrane"/>
    <property type="evidence" value="ECO:0007669"/>
    <property type="project" value="InterPro"/>
</dbReference>
<dbReference type="SUPFAM" id="SSF56487">
    <property type="entry name" value="SRCR-like"/>
    <property type="match status" value="1"/>
</dbReference>
<evidence type="ECO:0000256" key="4">
    <source>
        <dbReference type="ARBA" id="ARBA00023157"/>
    </source>
</evidence>
<keyword evidence="7 10" id="KW-0812">Transmembrane</keyword>
<dbReference type="RefSeq" id="XP_013860681.1">
    <property type="nucleotide sequence ID" value="XM_014005227.1"/>
</dbReference>
<keyword evidence="7" id="KW-0472">Membrane</keyword>
<evidence type="ECO:0000256" key="2">
    <source>
        <dbReference type="ARBA" id="ARBA00022801"/>
    </source>
</evidence>
<dbReference type="GO" id="GO:0004252">
    <property type="term" value="F:serine-type endopeptidase activity"/>
    <property type="evidence" value="ECO:0007669"/>
    <property type="project" value="InterPro"/>
</dbReference>
<dbReference type="PROSITE" id="PS00134">
    <property type="entry name" value="TRYPSIN_HIS"/>
    <property type="match status" value="1"/>
</dbReference>
<dbReference type="GO" id="GO:0006508">
    <property type="term" value="P:proteolysis"/>
    <property type="evidence" value="ECO:0007669"/>
    <property type="project" value="UniProtKB-KW"/>
</dbReference>
<evidence type="ECO:0000256" key="5">
    <source>
        <dbReference type="ARBA" id="ARBA00023180"/>
    </source>
</evidence>
<dbReference type="PROSITE" id="PS50240">
    <property type="entry name" value="TRYPSIN_DOM"/>
    <property type="match status" value="1"/>
</dbReference>
<sequence length="452" mass="49298">MEKREQDTFSSPPNYSAATNIYPPLQSFKEMHGNYPQVYGNYPQYGNYSGQGLPNYIPQYAPPVIAPQVTEISPLPKDKENCCGNKAQIYKAAAAAAAIVLLALLGVGVWLGVEFGKNSSLIVRTCENCNFLPVCYSGWDKNYADQICSQLGFRNAFSLNIINSQSSSGVELTSRSPSSLIQGSVNVSSACSNQETVSLQCVDCGRQPATSRIIGGTAAQSGRWPWQLSLQYRGHHTCGGVLISPDFVVTAAHCFPTPDYRSAQQWKIYGGFVSLNNLPKPFLVETIRINENYNRQTNDQDVALLKLTSPVTFTDQLQPACLPQIDQEFKAETTCWISGFGTTTEGSSMVSTDLMEVSVNIISQKVCNSMDVYNGLVTENMICAGKLEGGKDSCQGDSGGPLVCQGQENNLWNLVGITSWGAGCGEQNKPGVYTKVRNVLPWIYSTMQQERP</sequence>
<keyword evidence="5" id="KW-0325">Glycoprotein</keyword>
<dbReference type="SUPFAM" id="SSF50494">
    <property type="entry name" value="Trypsin-like serine proteases"/>
    <property type="match status" value="1"/>
</dbReference>
<accession>A0A2I4AYX5</accession>
<dbReference type="SMART" id="SM00020">
    <property type="entry name" value="Tryp_SPc"/>
    <property type="match status" value="1"/>
</dbReference>
<protein>
    <submittedName>
        <fullName evidence="10">Transmembrane protease serine 13a isoform X2</fullName>
    </submittedName>
</protein>
<dbReference type="InterPro" id="IPR001190">
    <property type="entry name" value="SRCR"/>
</dbReference>
<dbReference type="InterPro" id="IPR018114">
    <property type="entry name" value="TRYPSIN_HIS"/>
</dbReference>
<proteinExistence type="predicted"/>
<feature type="domain" description="Peptidase S1" evidence="8">
    <location>
        <begin position="213"/>
        <end position="448"/>
    </location>
</feature>
<dbReference type="PRINTS" id="PR00722">
    <property type="entry name" value="CHYMOTRYPSIN"/>
</dbReference>
<dbReference type="CDD" id="cd00190">
    <property type="entry name" value="Tryp_SPc"/>
    <property type="match status" value="1"/>
</dbReference>
<dbReference type="Pfam" id="PF15494">
    <property type="entry name" value="SRCR_2"/>
    <property type="match status" value="1"/>
</dbReference>
<dbReference type="InterPro" id="IPR001314">
    <property type="entry name" value="Peptidase_S1A"/>
</dbReference>
<evidence type="ECO:0000256" key="7">
    <source>
        <dbReference type="SAM" id="Phobius"/>
    </source>
</evidence>
<evidence type="ECO:0000256" key="1">
    <source>
        <dbReference type="ARBA" id="ARBA00022670"/>
    </source>
</evidence>
<dbReference type="InterPro" id="IPR033116">
    <property type="entry name" value="TRYPSIN_SER"/>
</dbReference>
<keyword evidence="4" id="KW-1015">Disulfide bond</keyword>
<feature type="transmembrane region" description="Helical" evidence="7">
    <location>
        <begin position="89"/>
        <end position="113"/>
    </location>
</feature>
<organism evidence="9 10">
    <name type="scientific">Austrofundulus limnaeus</name>
    <name type="common">Annual killifish</name>
    <dbReference type="NCBI Taxonomy" id="52670"/>
    <lineage>
        <taxon>Eukaryota</taxon>
        <taxon>Metazoa</taxon>
        <taxon>Chordata</taxon>
        <taxon>Craniata</taxon>
        <taxon>Vertebrata</taxon>
        <taxon>Euteleostomi</taxon>
        <taxon>Actinopterygii</taxon>
        <taxon>Neopterygii</taxon>
        <taxon>Teleostei</taxon>
        <taxon>Neoteleostei</taxon>
        <taxon>Acanthomorphata</taxon>
        <taxon>Ovalentaria</taxon>
        <taxon>Atherinomorphae</taxon>
        <taxon>Cyprinodontiformes</taxon>
        <taxon>Rivulidae</taxon>
        <taxon>Austrofundulus</taxon>
    </lineage>
</organism>
<dbReference type="PROSITE" id="PS00135">
    <property type="entry name" value="TRYPSIN_SER"/>
    <property type="match status" value="1"/>
</dbReference>
<dbReference type="Proteomes" id="UP000192220">
    <property type="component" value="Unplaced"/>
</dbReference>
<dbReference type="InterPro" id="IPR009003">
    <property type="entry name" value="Peptidase_S1_PA"/>
</dbReference>
<dbReference type="InterPro" id="IPR043504">
    <property type="entry name" value="Peptidase_S1_PA_chymotrypsin"/>
</dbReference>
<dbReference type="Gene3D" id="2.40.10.10">
    <property type="entry name" value="Trypsin-like serine proteases"/>
    <property type="match status" value="2"/>
</dbReference>
<evidence type="ECO:0000256" key="3">
    <source>
        <dbReference type="ARBA" id="ARBA00022825"/>
    </source>
</evidence>
<keyword evidence="7" id="KW-1133">Transmembrane helix</keyword>
<evidence type="ECO:0000313" key="10">
    <source>
        <dbReference type="RefSeq" id="XP_013860681.1"/>
    </source>
</evidence>
<dbReference type="Pfam" id="PF00089">
    <property type="entry name" value="Trypsin"/>
    <property type="match status" value="1"/>
</dbReference>
<reference evidence="10" key="1">
    <citation type="submission" date="2025-08" db="UniProtKB">
        <authorList>
            <consortium name="RefSeq"/>
        </authorList>
    </citation>
    <scope>IDENTIFICATION</scope>
    <source>
        <strain evidence="10">Quisiro</strain>
        <tissue evidence="10">Liver</tissue>
    </source>
</reference>
<dbReference type="CTD" id="559754"/>
<dbReference type="AlphaFoldDB" id="A0A2I4AYX5"/>
<dbReference type="FunFam" id="2.40.10.10:FF:000003">
    <property type="entry name" value="Transmembrane serine protease 3"/>
    <property type="match status" value="1"/>
</dbReference>
<dbReference type="InterPro" id="IPR001254">
    <property type="entry name" value="Trypsin_dom"/>
</dbReference>
<dbReference type="Gene3D" id="3.10.250.10">
    <property type="entry name" value="SRCR-like domain"/>
    <property type="match status" value="1"/>
</dbReference>
<gene>
    <name evidence="10" type="primary">tmprss13a</name>
</gene>
<evidence type="ECO:0000313" key="9">
    <source>
        <dbReference type="Proteomes" id="UP000192220"/>
    </source>
</evidence>
<keyword evidence="3 6" id="KW-0720">Serine protease</keyword>
<keyword evidence="1 6" id="KW-0645">Protease</keyword>
<evidence type="ECO:0000259" key="8">
    <source>
        <dbReference type="PROSITE" id="PS50240"/>
    </source>
</evidence>
<name>A0A2I4AYX5_AUSLI</name>
<keyword evidence="2 6" id="KW-0378">Hydrolase</keyword>
<dbReference type="PANTHER" id="PTHR24252">
    <property type="entry name" value="ACROSIN-RELATED"/>
    <property type="match status" value="1"/>
</dbReference>
<evidence type="ECO:0000256" key="6">
    <source>
        <dbReference type="RuleBase" id="RU363034"/>
    </source>
</evidence>
<dbReference type="OrthoDB" id="6380398at2759"/>
<dbReference type="PANTHER" id="PTHR24252:SF27">
    <property type="entry name" value="TRANSMEMBRANE PROTEASE SERINE 3-LIKE"/>
    <property type="match status" value="1"/>
</dbReference>